<accession>A0A0C2WJ76</accession>
<dbReference type="Pfam" id="PF13384">
    <property type="entry name" value="HTH_23"/>
    <property type="match status" value="1"/>
</dbReference>
<dbReference type="EMBL" id="KN818283">
    <property type="protein sequence ID" value="KIL61562.1"/>
    <property type="molecule type" value="Genomic_DNA"/>
</dbReference>
<dbReference type="AlphaFoldDB" id="A0A0C2WJ76"/>
<dbReference type="Proteomes" id="UP000054549">
    <property type="component" value="Unassembled WGS sequence"/>
</dbReference>
<evidence type="ECO:0008006" key="3">
    <source>
        <dbReference type="Google" id="ProtNLM"/>
    </source>
</evidence>
<organism evidence="1 2">
    <name type="scientific">Amanita muscaria (strain Koide BX008)</name>
    <dbReference type="NCBI Taxonomy" id="946122"/>
    <lineage>
        <taxon>Eukaryota</taxon>
        <taxon>Fungi</taxon>
        <taxon>Dikarya</taxon>
        <taxon>Basidiomycota</taxon>
        <taxon>Agaricomycotina</taxon>
        <taxon>Agaricomycetes</taxon>
        <taxon>Agaricomycetidae</taxon>
        <taxon>Agaricales</taxon>
        <taxon>Pluteineae</taxon>
        <taxon>Amanitaceae</taxon>
        <taxon>Amanita</taxon>
    </lineage>
</organism>
<protein>
    <recommendedName>
        <fullName evidence="3">Transposase</fullName>
    </recommendedName>
</protein>
<dbReference type="InParanoid" id="A0A0C2WJ76"/>
<dbReference type="STRING" id="946122.A0A0C2WJ76"/>
<reference evidence="1 2" key="1">
    <citation type="submission" date="2014-04" db="EMBL/GenBank/DDBJ databases">
        <title>Evolutionary Origins and Diversification of the Mycorrhizal Mutualists.</title>
        <authorList>
            <consortium name="DOE Joint Genome Institute"/>
            <consortium name="Mycorrhizal Genomics Consortium"/>
            <person name="Kohler A."/>
            <person name="Kuo A."/>
            <person name="Nagy L.G."/>
            <person name="Floudas D."/>
            <person name="Copeland A."/>
            <person name="Barry K.W."/>
            <person name="Cichocki N."/>
            <person name="Veneault-Fourrey C."/>
            <person name="LaButti K."/>
            <person name="Lindquist E.A."/>
            <person name="Lipzen A."/>
            <person name="Lundell T."/>
            <person name="Morin E."/>
            <person name="Murat C."/>
            <person name="Riley R."/>
            <person name="Ohm R."/>
            <person name="Sun H."/>
            <person name="Tunlid A."/>
            <person name="Henrissat B."/>
            <person name="Grigoriev I.V."/>
            <person name="Hibbett D.S."/>
            <person name="Martin F."/>
        </authorList>
    </citation>
    <scope>NUCLEOTIDE SEQUENCE [LARGE SCALE GENOMIC DNA]</scope>
    <source>
        <strain evidence="1 2">Koide BX008</strain>
    </source>
</reference>
<sequence>MAYRKISRDVKIAAIRLYQRHLLSLNVILECLGISKRTFRRITQLWRLTGDVVRHTFGI</sequence>
<keyword evidence="2" id="KW-1185">Reference proteome</keyword>
<proteinExistence type="predicted"/>
<dbReference type="InterPro" id="IPR036388">
    <property type="entry name" value="WH-like_DNA-bd_sf"/>
</dbReference>
<evidence type="ECO:0000313" key="2">
    <source>
        <dbReference type="Proteomes" id="UP000054549"/>
    </source>
</evidence>
<dbReference type="HOGENOM" id="CLU_056788_9_3_1"/>
<dbReference type="Gene3D" id="1.10.10.10">
    <property type="entry name" value="Winged helix-like DNA-binding domain superfamily/Winged helix DNA-binding domain"/>
    <property type="match status" value="1"/>
</dbReference>
<name>A0A0C2WJ76_AMAMK</name>
<evidence type="ECO:0000313" key="1">
    <source>
        <dbReference type="EMBL" id="KIL61562.1"/>
    </source>
</evidence>
<dbReference type="OrthoDB" id="2994945at2759"/>
<gene>
    <name evidence="1" type="ORF">M378DRAFT_854459</name>
</gene>